<proteinExistence type="predicted"/>
<organism evidence="2">
    <name type="scientific">Tanacetum cinerariifolium</name>
    <name type="common">Dalmatian daisy</name>
    <name type="synonym">Chrysanthemum cinerariifolium</name>
    <dbReference type="NCBI Taxonomy" id="118510"/>
    <lineage>
        <taxon>Eukaryota</taxon>
        <taxon>Viridiplantae</taxon>
        <taxon>Streptophyta</taxon>
        <taxon>Embryophyta</taxon>
        <taxon>Tracheophyta</taxon>
        <taxon>Spermatophyta</taxon>
        <taxon>Magnoliopsida</taxon>
        <taxon>eudicotyledons</taxon>
        <taxon>Gunneridae</taxon>
        <taxon>Pentapetalae</taxon>
        <taxon>asterids</taxon>
        <taxon>campanulids</taxon>
        <taxon>Asterales</taxon>
        <taxon>Asteraceae</taxon>
        <taxon>Asteroideae</taxon>
        <taxon>Anthemideae</taxon>
        <taxon>Anthemidinae</taxon>
        <taxon>Tanacetum</taxon>
    </lineage>
</organism>
<accession>A0A6L2NFJ0</accession>
<gene>
    <name evidence="2" type="ORF">Tci_055383</name>
</gene>
<dbReference type="AlphaFoldDB" id="A0A6L2NFJ0"/>
<feature type="region of interest" description="Disordered" evidence="1">
    <location>
        <begin position="935"/>
        <end position="963"/>
    </location>
</feature>
<name>A0A6L2NFJ0_TANCI</name>
<protein>
    <submittedName>
        <fullName evidence="2">Ribonuclease H-like domain-containing protein</fullName>
    </submittedName>
</protein>
<feature type="region of interest" description="Disordered" evidence="1">
    <location>
        <begin position="403"/>
        <end position="458"/>
    </location>
</feature>
<feature type="compositionally biased region" description="Pro residues" evidence="1">
    <location>
        <begin position="414"/>
        <end position="428"/>
    </location>
</feature>
<dbReference type="EMBL" id="BKCJ010008677">
    <property type="protein sequence ID" value="GEU83405.1"/>
    <property type="molecule type" value="Genomic_DNA"/>
</dbReference>
<reference evidence="2" key="1">
    <citation type="journal article" date="2019" name="Sci. Rep.">
        <title>Draft genome of Tanacetum cinerariifolium, the natural source of mosquito coil.</title>
        <authorList>
            <person name="Yamashiro T."/>
            <person name="Shiraishi A."/>
            <person name="Satake H."/>
            <person name="Nakayama K."/>
        </authorList>
    </citation>
    <scope>NUCLEOTIDE SEQUENCE</scope>
</reference>
<evidence type="ECO:0000313" key="2">
    <source>
        <dbReference type="EMBL" id="GEU83405.1"/>
    </source>
</evidence>
<evidence type="ECO:0000256" key="1">
    <source>
        <dbReference type="SAM" id="MobiDB-lite"/>
    </source>
</evidence>
<sequence length="1120" mass="124897">MKSTVHVLDLTNGKTVYMFMGSSYPIRATLLERMLRHRLTVPPSYCRHVRVGGIVVGTMAGTIIRTVQVDLLQATISVSSAPILDAAKTGLCCLIDPVVHRVHDVRLILLFLDAAVLVYDACVIATVTLYLPAAIYVSVLSISILLLREDLSRDLELTESTPSLGEDCWELLKRLRFVPTDRVIQFLLMALCVPASSSSCDSAGHIEAVPAAYVIECFCCSFLLTDIESADLIYRRDILRYQVDEKDGIEVTAVGLQLLMSGHKQFWTSVSIKKSNDVARLQALIDMKKVIITEDTIRQPLRLDDADGVDCLPNEEIFAELARMGYEKPSTNSTFYKVIFSAQWKFLIHINRVQRGLPGMNLVLPWLQLSSTLPQGFLGVDTPLFDGMLVQQQVWAIEDVVEDEDDDNEVSAEPTPPAPKPVTPPPLPTKEHIPSLPQAQTAQPSSPPTQQHSQTADISQSAMTLLNTLLETSDTVMDDQEDASKQGGIAELDADEDVTLVDAEEDVNADVQRSMHDTDEAEHAEVKEVIEVVTAAKLMTEVVTAAATTINAAQVPKASSPKRRRGVVIQGPNETATASVIVHSEVKSKDKGKGILIEEPKPLKKQAQIEQDEAFARQLEAELIANITWDDVMEQVKRRENQDNTVMRYKALKRKPVTEPQARKNMMICLKNIDGFKIDFFKDDSASEKEIPFDILYSGTNVEQSMELMLLKTSSKYAKGLLLLVKDLMLLTKKVHKTLLKQQYKNFTGSSSESLDQIHDRLQKLISQLENLDLEDQSLDDLFNNLKIYEAEVKCSSSTSHNTQNIAFVSSQNTDSTNDTNESVSDVTNVSATSTKPPASILPNVDNLSDVVIYSFFASQSNSSQLDNDDLKQINADDLKEMDLKWQMAMLFMRARRKGHFAREYRSPKDTRNKDTQRINFLADEEPTNYAIMAFTSSSSSSSDNEEGNSSKRLGKDSKGNTIVHPPVSYKEHVVVQRENKVRTLLLQALPEDHMPDFHHYDDARDIWMAVKARFEGLHKGYDKFQKILSQLNQVQARLDNDDINMKFLRALPSSWSQVALALKTRGGLESMSFDDLHNKLRSLKLDVRIGYNYGVKAAAPIYSAFVGASSSGLKPGYSD</sequence>
<feature type="compositionally biased region" description="Low complexity" evidence="1">
    <location>
        <begin position="437"/>
        <end position="456"/>
    </location>
</feature>
<comment type="caution">
    <text evidence="2">The sequence shown here is derived from an EMBL/GenBank/DDBJ whole genome shotgun (WGS) entry which is preliminary data.</text>
</comment>